<accession>A0A5C5YN76</accession>
<dbReference type="InterPro" id="IPR004358">
    <property type="entry name" value="Sig_transdc_His_kin-like_C"/>
</dbReference>
<organism evidence="11 12">
    <name type="scientific">Novipirellula herctigrandis</name>
    <dbReference type="NCBI Taxonomy" id="2527986"/>
    <lineage>
        <taxon>Bacteria</taxon>
        <taxon>Pseudomonadati</taxon>
        <taxon>Planctomycetota</taxon>
        <taxon>Planctomycetia</taxon>
        <taxon>Pirellulales</taxon>
        <taxon>Pirellulaceae</taxon>
        <taxon>Novipirellula</taxon>
    </lineage>
</organism>
<evidence type="ECO:0000256" key="3">
    <source>
        <dbReference type="ARBA" id="ARBA00022679"/>
    </source>
</evidence>
<keyword evidence="7" id="KW-0902">Two-component regulatory system</keyword>
<proteinExistence type="predicted"/>
<dbReference type="PANTHER" id="PTHR43065">
    <property type="entry name" value="SENSOR HISTIDINE KINASE"/>
    <property type="match status" value="1"/>
</dbReference>
<evidence type="ECO:0000256" key="9">
    <source>
        <dbReference type="SAM" id="Phobius"/>
    </source>
</evidence>
<dbReference type="GO" id="GO:0004673">
    <property type="term" value="F:protein histidine kinase activity"/>
    <property type="evidence" value="ECO:0007669"/>
    <property type="project" value="UniProtKB-EC"/>
</dbReference>
<dbReference type="Pfam" id="PF02518">
    <property type="entry name" value="HATPase_c"/>
    <property type="match status" value="1"/>
</dbReference>
<feature type="coiled-coil region" evidence="8">
    <location>
        <begin position="259"/>
        <end position="286"/>
    </location>
</feature>
<dbReference type="AlphaFoldDB" id="A0A5C5YN76"/>
<dbReference type="EMBL" id="SJPJ01000002">
    <property type="protein sequence ID" value="TWT76277.1"/>
    <property type="molecule type" value="Genomic_DNA"/>
</dbReference>
<dbReference type="PANTHER" id="PTHR43065:SF46">
    <property type="entry name" value="C4-DICARBOXYLATE TRANSPORT SENSOR PROTEIN DCTB"/>
    <property type="match status" value="1"/>
</dbReference>
<dbReference type="InterPro" id="IPR036890">
    <property type="entry name" value="HATPase_C_sf"/>
</dbReference>
<dbReference type="SUPFAM" id="SSF55874">
    <property type="entry name" value="ATPase domain of HSP90 chaperone/DNA topoisomerase II/histidine kinase"/>
    <property type="match status" value="1"/>
</dbReference>
<dbReference type="EC" id="2.7.13.3" evidence="2"/>
<keyword evidence="8" id="KW-0175">Coiled coil</keyword>
<keyword evidence="12" id="KW-1185">Reference proteome</keyword>
<keyword evidence="3 11" id="KW-0808">Transferase</keyword>
<evidence type="ECO:0000256" key="5">
    <source>
        <dbReference type="ARBA" id="ARBA00022777"/>
    </source>
</evidence>
<keyword evidence="9" id="KW-0812">Transmembrane</keyword>
<keyword evidence="4" id="KW-0547">Nucleotide-binding</keyword>
<dbReference type="OrthoDB" id="149796at2"/>
<comment type="catalytic activity">
    <reaction evidence="1">
        <text>ATP + protein L-histidine = ADP + protein N-phospho-L-histidine.</text>
        <dbReference type="EC" id="2.7.13.3"/>
    </reaction>
</comment>
<dbReference type="Proteomes" id="UP000315010">
    <property type="component" value="Unassembled WGS sequence"/>
</dbReference>
<dbReference type="GO" id="GO:0005524">
    <property type="term" value="F:ATP binding"/>
    <property type="evidence" value="ECO:0007669"/>
    <property type="project" value="UniProtKB-KW"/>
</dbReference>
<dbReference type="PROSITE" id="PS50109">
    <property type="entry name" value="HIS_KIN"/>
    <property type="match status" value="1"/>
</dbReference>
<feature type="transmembrane region" description="Helical" evidence="9">
    <location>
        <begin position="55"/>
        <end position="81"/>
    </location>
</feature>
<evidence type="ECO:0000313" key="11">
    <source>
        <dbReference type="EMBL" id="TWT76277.1"/>
    </source>
</evidence>
<evidence type="ECO:0000256" key="2">
    <source>
        <dbReference type="ARBA" id="ARBA00012438"/>
    </source>
</evidence>
<keyword evidence="5 11" id="KW-0418">Kinase</keyword>
<keyword evidence="6" id="KW-0067">ATP-binding</keyword>
<dbReference type="SMART" id="SM00387">
    <property type="entry name" value="HATPase_c"/>
    <property type="match status" value="1"/>
</dbReference>
<protein>
    <recommendedName>
        <fullName evidence="2">histidine kinase</fullName>
        <ecNumber evidence="2">2.7.13.3</ecNumber>
    </recommendedName>
</protein>
<reference evidence="11 12" key="1">
    <citation type="submission" date="2019-02" db="EMBL/GenBank/DDBJ databases">
        <title>Deep-cultivation of Planctomycetes and their phenomic and genomic characterization uncovers novel biology.</title>
        <authorList>
            <person name="Wiegand S."/>
            <person name="Jogler M."/>
            <person name="Boedeker C."/>
            <person name="Pinto D."/>
            <person name="Vollmers J."/>
            <person name="Rivas-Marin E."/>
            <person name="Kohn T."/>
            <person name="Peeters S.H."/>
            <person name="Heuer A."/>
            <person name="Rast P."/>
            <person name="Oberbeckmann S."/>
            <person name="Bunk B."/>
            <person name="Jeske O."/>
            <person name="Meyerdierks A."/>
            <person name="Storesund J.E."/>
            <person name="Kallscheuer N."/>
            <person name="Luecker S."/>
            <person name="Lage O.M."/>
            <person name="Pohl T."/>
            <person name="Merkel B.J."/>
            <person name="Hornburger P."/>
            <person name="Mueller R.-W."/>
            <person name="Bruemmer F."/>
            <person name="Labrenz M."/>
            <person name="Spormann A.M."/>
            <person name="Op Den Camp H."/>
            <person name="Overmann J."/>
            <person name="Amann R."/>
            <person name="Jetten M.S.M."/>
            <person name="Mascher T."/>
            <person name="Medema M.H."/>
            <person name="Devos D.P."/>
            <person name="Kaster A.-K."/>
            <person name="Ovreas L."/>
            <person name="Rohde M."/>
            <person name="Galperin M.Y."/>
            <person name="Jogler C."/>
        </authorList>
    </citation>
    <scope>NUCLEOTIDE SEQUENCE [LARGE SCALE GENOMIC DNA]</scope>
    <source>
        <strain evidence="11 12">CA13</strain>
    </source>
</reference>
<evidence type="ECO:0000256" key="7">
    <source>
        <dbReference type="ARBA" id="ARBA00023012"/>
    </source>
</evidence>
<dbReference type="InterPro" id="IPR003594">
    <property type="entry name" value="HATPase_dom"/>
</dbReference>
<sequence>MGIQMENLRRKIAMSLILVFSMNAIVCVFLDHASIAQIVSSRVEGSLVAPATFSLFALAANHILVVASVGVICYGLVYRIVLGHLTKLSSRIHVLSHQAEMADTATSVMHNIGNVMTNINVLTSSLSTQLEGSRLPALKKSADLLQDNDDRLGDFLENDSRGKQLPRFLSKLSERLDQEHSELQDTLGSMATGIHHINQILDAQQRLCNDQSDMQLVDLSGLVGDAVQILQASLARSNVHAVVERSDLPPVMLDQGKTLQILINLIANARDAVRNLESSRRQIRVRVSSLVDSHVTIQVIDRGSGITEENLHKVFACGFTTKSDGNGQGLHFCALAAKEMDGSLQVASGGIDKGATFSLSLPWVRAEELVY</sequence>
<evidence type="ECO:0000256" key="4">
    <source>
        <dbReference type="ARBA" id="ARBA00022741"/>
    </source>
</evidence>
<evidence type="ECO:0000256" key="8">
    <source>
        <dbReference type="SAM" id="Coils"/>
    </source>
</evidence>
<name>A0A5C5YN76_9BACT</name>
<keyword evidence="9" id="KW-0472">Membrane</keyword>
<evidence type="ECO:0000256" key="1">
    <source>
        <dbReference type="ARBA" id="ARBA00000085"/>
    </source>
</evidence>
<feature type="domain" description="Histidine kinase" evidence="10">
    <location>
        <begin position="107"/>
        <end position="365"/>
    </location>
</feature>
<gene>
    <name evidence="11" type="primary">todS</name>
    <name evidence="11" type="ORF">CA13_67700</name>
</gene>
<keyword evidence="9" id="KW-1133">Transmembrane helix</keyword>
<evidence type="ECO:0000313" key="12">
    <source>
        <dbReference type="Proteomes" id="UP000315010"/>
    </source>
</evidence>
<dbReference type="Gene3D" id="3.30.565.10">
    <property type="entry name" value="Histidine kinase-like ATPase, C-terminal domain"/>
    <property type="match status" value="1"/>
</dbReference>
<feature type="transmembrane region" description="Helical" evidence="9">
    <location>
        <begin position="12"/>
        <end position="35"/>
    </location>
</feature>
<dbReference type="InterPro" id="IPR005467">
    <property type="entry name" value="His_kinase_dom"/>
</dbReference>
<dbReference type="GO" id="GO:0000160">
    <property type="term" value="P:phosphorelay signal transduction system"/>
    <property type="evidence" value="ECO:0007669"/>
    <property type="project" value="UniProtKB-KW"/>
</dbReference>
<comment type="caution">
    <text evidence="11">The sequence shown here is derived from an EMBL/GenBank/DDBJ whole genome shotgun (WGS) entry which is preliminary data.</text>
</comment>
<evidence type="ECO:0000259" key="10">
    <source>
        <dbReference type="PROSITE" id="PS50109"/>
    </source>
</evidence>
<evidence type="ECO:0000256" key="6">
    <source>
        <dbReference type="ARBA" id="ARBA00022840"/>
    </source>
</evidence>
<dbReference type="PRINTS" id="PR00344">
    <property type="entry name" value="BCTRLSENSOR"/>
</dbReference>